<dbReference type="Proteomes" id="UP001154078">
    <property type="component" value="Chromosome 5"/>
</dbReference>
<protein>
    <submittedName>
        <fullName evidence="1">Uncharacterized protein</fullName>
    </submittedName>
</protein>
<sequence>MYNLTPRWKKTYESTPPLINANTYLLCGGKVCERPRENCYPFLTSSKLKRSVVNTSFCDKFYIVPDNKKIKGGSSLKSKAVRFQPHKWDDTPGPTSYSPEASTKCRQLEELPPGKGRLYLCHVDLTCGVSAPSIPSKIDENGYDIDCYGFLDKVPPNPVKEFVGPADYDITQCPCCNCEKYHGCNWSNSKTKRFKDNVEDLPGPGTYNLQLPRDPLKEQMEEYREMARLFSSSMRYLDMQEMQLIKDNYPSPASYYPKTYKCKTYPGIHQRPFITAGKRFKSNLEITPAPTDYDVKFPEKRKRILCCPLPYSERFTGNKIDDIPGPGAYNLKSPLQQKLDSKLNKYAAFRAPFNHTSKRSSLVRDEGGPGPTAYDVKFGDYCKATIGSSALKSRVQRFPKKCVNNTEPSDPVESSLAKKVKRAIRKEIQPAINRREKTSRSLN</sequence>
<dbReference type="EMBL" id="OV121136">
    <property type="protein sequence ID" value="CAH0556974.1"/>
    <property type="molecule type" value="Genomic_DNA"/>
</dbReference>
<dbReference type="InterPro" id="IPR010736">
    <property type="entry name" value="SHIPPO-rpt"/>
</dbReference>
<keyword evidence="2" id="KW-1185">Reference proteome</keyword>
<dbReference type="PANTHER" id="PTHR21580">
    <property type="entry name" value="SHIPPO-1-RELATED"/>
    <property type="match status" value="1"/>
</dbReference>
<evidence type="ECO:0000313" key="1">
    <source>
        <dbReference type="EMBL" id="CAH0556974.1"/>
    </source>
</evidence>
<dbReference type="InterPro" id="IPR051291">
    <property type="entry name" value="CIMAP"/>
</dbReference>
<organism evidence="1 2">
    <name type="scientific">Brassicogethes aeneus</name>
    <name type="common">Rape pollen beetle</name>
    <name type="synonym">Meligethes aeneus</name>
    <dbReference type="NCBI Taxonomy" id="1431903"/>
    <lineage>
        <taxon>Eukaryota</taxon>
        <taxon>Metazoa</taxon>
        <taxon>Ecdysozoa</taxon>
        <taxon>Arthropoda</taxon>
        <taxon>Hexapoda</taxon>
        <taxon>Insecta</taxon>
        <taxon>Pterygota</taxon>
        <taxon>Neoptera</taxon>
        <taxon>Endopterygota</taxon>
        <taxon>Coleoptera</taxon>
        <taxon>Polyphaga</taxon>
        <taxon>Cucujiformia</taxon>
        <taxon>Nitidulidae</taxon>
        <taxon>Meligethinae</taxon>
        <taxon>Brassicogethes</taxon>
    </lineage>
</organism>
<dbReference type="OrthoDB" id="406368at2759"/>
<name>A0A9P0B7H6_BRAAE</name>
<dbReference type="Pfam" id="PF07004">
    <property type="entry name" value="SHIPPO-rpt"/>
    <property type="match status" value="2"/>
</dbReference>
<proteinExistence type="predicted"/>
<dbReference type="AlphaFoldDB" id="A0A9P0B7H6"/>
<evidence type="ECO:0000313" key="2">
    <source>
        <dbReference type="Proteomes" id="UP001154078"/>
    </source>
</evidence>
<accession>A0A9P0B7H6</accession>
<reference evidence="1" key="1">
    <citation type="submission" date="2021-12" db="EMBL/GenBank/DDBJ databases">
        <authorList>
            <person name="King R."/>
        </authorList>
    </citation>
    <scope>NUCLEOTIDE SEQUENCE</scope>
</reference>
<dbReference type="PANTHER" id="PTHR21580:SF60">
    <property type="entry name" value="SPERM-TAIL PG-RICH REPEAT-CONTAINING PROTEIN 2"/>
    <property type="match status" value="1"/>
</dbReference>
<gene>
    <name evidence="1" type="ORF">MELIAE_LOCUS7792</name>
</gene>